<dbReference type="NCBIfam" id="NF008888">
    <property type="entry name" value="PRK11922.1"/>
    <property type="match status" value="1"/>
</dbReference>
<dbReference type="InterPro" id="IPR014284">
    <property type="entry name" value="RNA_pol_sigma-70_dom"/>
</dbReference>
<dbReference type="InterPro" id="IPR013325">
    <property type="entry name" value="RNA_pol_sigma_r2"/>
</dbReference>
<dbReference type="InterPro" id="IPR007627">
    <property type="entry name" value="RNA_pol_sigma70_r2"/>
</dbReference>
<feature type="domain" description="RNA polymerase sigma-70 region 2" evidence="5">
    <location>
        <begin position="37"/>
        <end position="102"/>
    </location>
</feature>
<dbReference type="CDD" id="cd06171">
    <property type="entry name" value="Sigma70_r4"/>
    <property type="match status" value="1"/>
</dbReference>
<sequence>MNKLEPIKDADDAAQPTDIELATRAAQGDALAFQLIMRRHNRLLFRTGRSILKDDDEAQDALQEAYLRAWRSLGSFRAEARLSTWLVRIVANEALGRLRRRGSAQVIAFDTAAEAIDTQEGTWMQADPDQQPDRHAMRGETRKLIEAGIDALPEVFRTVFVLRAVEDLSIEEVAAALDIPEATVRSRFFRARGLLREALSREIDVAIGDAFSFAGVRCDGIVAHVMAVIADGPARPTY</sequence>
<dbReference type="RefSeq" id="WP_309904318.1">
    <property type="nucleotide sequence ID" value="NZ_JAVDRF010000008.1"/>
</dbReference>
<reference evidence="7 8" key="1">
    <citation type="submission" date="2023-07" db="EMBL/GenBank/DDBJ databases">
        <title>Sorghum-associated microbial communities from plants grown in Nebraska, USA.</title>
        <authorList>
            <person name="Schachtman D."/>
        </authorList>
    </citation>
    <scope>NUCLEOTIDE SEQUENCE [LARGE SCALE GENOMIC DNA]</scope>
    <source>
        <strain evidence="7 8">DS1781</strain>
    </source>
</reference>
<dbReference type="Gene3D" id="1.10.10.10">
    <property type="entry name" value="Winged helix-like DNA-binding domain superfamily/Winged helix DNA-binding domain"/>
    <property type="match status" value="1"/>
</dbReference>
<dbReference type="Gene3D" id="1.10.1740.10">
    <property type="match status" value="1"/>
</dbReference>
<dbReference type="Pfam" id="PF04542">
    <property type="entry name" value="Sigma70_r2"/>
    <property type="match status" value="1"/>
</dbReference>
<comment type="similarity">
    <text evidence="1">Belongs to the sigma-70 factor family. ECF subfamily.</text>
</comment>
<evidence type="ECO:0000259" key="5">
    <source>
        <dbReference type="Pfam" id="PF04542"/>
    </source>
</evidence>
<dbReference type="Proteomes" id="UP001184230">
    <property type="component" value="Unassembled WGS sequence"/>
</dbReference>
<evidence type="ECO:0000313" key="8">
    <source>
        <dbReference type="Proteomes" id="UP001184230"/>
    </source>
</evidence>
<dbReference type="SUPFAM" id="SSF88659">
    <property type="entry name" value="Sigma3 and sigma4 domains of RNA polymerase sigma factors"/>
    <property type="match status" value="1"/>
</dbReference>
<dbReference type="PANTHER" id="PTHR43133:SF51">
    <property type="entry name" value="RNA POLYMERASE SIGMA FACTOR"/>
    <property type="match status" value="1"/>
</dbReference>
<keyword evidence="8" id="KW-1185">Reference proteome</keyword>
<feature type="domain" description="RNA polymerase sigma factor 70 region 4 type 2" evidence="6">
    <location>
        <begin position="144"/>
        <end position="192"/>
    </location>
</feature>
<evidence type="ECO:0000256" key="2">
    <source>
        <dbReference type="ARBA" id="ARBA00023015"/>
    </source>
</evidence>
<accession>A0ABU1NJB7</accession>
<evidence type="ECO:0000259" key="6">
    <source>
        <dbReference type="Pfam" id="PF08281"/>
    </source>
</evidence>
<dbReference type="InterPro" id="IPR039425">
    <property type="entry name" value="RNA_pol_sigma-70-like"/>
</dbReference>
<dbReference type="PANTHER" id="PTHR43133">
    <property type="entry name" value="RNA POLYMERASE ECF-TYPE SIGMA FACTO"/>
    <property type="match status" value="1"/>
</dbReference>
<keyword evidence="2" id="KW-0805">Transcription regulation</keyword>
<organism evidence="7 8">
    <name type="scientific">Variovorax soli</name>
    <dbReference type="NCBI Taxonomy" id="376815"/>
    <lineage>
        <taxon>Bacteria</taxon>
        <taxon>Pseudomonadati</taxon>
        <taxon>Pseudomonadota</taxon>
        <taxon>Betaproteobacteria</taxon>
        <taxon>Burkholderiales</taxon>
        <taxon>Comamonadaceae</taxon>
        <taxon>Variovorax</taxon>
    </lineage>
</organism>
<dbReference type="EMBL" id="JAVDRF010000008">
    <property type="protein sequence ID" value="MDR6537961.1"/>
    <property type="molecule type" value="Genomic_DNA"/>
</dbReference>
<evidence type="ECO:0000256" key="1">
    <source>
        <dbReference type="ARBA" id="ARBA00010641"/>
    </source>
</evidence>
<dbReference type="NCBIfam" id="TIGR02937">
    <property type="entry name" value="sigma70-ECF"/>
    <property type="match status" value="1"/>
</dbReference>
<dbReference type="InterPro" id="IPR036388">
    <property type="entry name" value="WH-like_DNA-bd_sf"/>
</dbReference>
<gene>
    <name evidence="7" type="ORF">J2739_003747</name>
</gene>
<evidence type="ECO:0000256" key="3">
    <source>
        <dbReference type="ARBA" id="ARBA00023082"/>
    </source>
</evidence>
<keyword evidence="3" id="KW-0731">Sigma factor</keyword>
<evidence type="ECO:0000313" key="7">
    <source>
        <dbReference type="EMBL" id="MDR6537961.1"/>
    </source>
</evidence>
<dbReference type="InterPro" id="IPR013249">
    <property type="entry name" value="RNA_pol_sigma70_r4_t2"/>
</dbReference>
<protein>
    <submittedName>
        <fullName evidence="7">RNA polymerase sigma-70 factor (ECF subfamily)</fullName>
    </submittedName>
</protein>
<evidence type="ECO:0000256" key="4">
    <source>
        <dbReference type="ARBA" id="ARBA00023163"/>
    </source>
</evidence>
<dbReference type="Pfam" id="PF08281">
    <property type="entry name" value="Sigma70_r4_2"/>
    <property type="match status" value="1"/>
</dbReference>
<proteinExistence type="inferred from homology"/>
<name>A0ABU1NJB7_9BURK</name>
<dbReference type="InterPro" id="IPR013324">
    <property type="entry name" value="RNA_pol_sigma_r3/r4-like"/>
</dbReference>
<keyword evidence="4" id="KW-0804">Transcription</keyword>
<comment type="caution">
    <text evidence="7">The sequence shown here is derived from an EMBL/GenBank/DDBJ whole genome shotgun (WGS) entry which is preliminary data.</text>
</comment>
<dbReference type="SUPFAM" id="SSF88946">
    <property type="entry name" value="Sigma2 domain of RNA polymerase sigma factors"/>
    <property type="match status" value="1"/>
</dbReference>